<keyword evidence="5" id="KW-1133">Transmembrane helix</keyword>
<evidence type="ECO:0000256" key="4">
    <source>
        <dbReference type="SAM" id="Coils"/>
    </source>
</evidence>
<evidence type="ECO:0000256" key="1">
    <source>
        <dbReference type="ARBA" id="ARBA00023224"/>
    </source>
</evidence>
<sequence>MQWIRNKSTMLKITGLTAVMAVFLIIVGYVGLNAARQLSLSMNGLYRNNLLAVKNLNAMQAESRAIEADVMRLLTPGVDKTAQQKDLADIQRRGADFNKLLNDYEQKALTPYETERIAKMKQMVGPYREAREKVAELALEGKQQEAAAYFAANGQQALDTINTLLAEVSDFNAKAAGQAAEAGRRQSVRAVSTVLAVTAGAVILILLLGILLARMIARPLATVQGLMEKAGEGDLRVQGTVESRDEVGKLTDAFNKMVAHQANIVSAVRKAAFELSAAAEQIAGSSEQVTSTATGVAQNIQRVAQEAESGSERIVEAAQVLVELSSLIQIAKTRAVSTAKNAQVTLEAANMGQTTVEETVSRMDNIKTQAEATEQLIQKLNEYSQQIGIITETITAIANQTNLLALNAAIEAARAGEAGRGFAVVAEEVRKLAEQSNQGAGEVAALVNKVGESTAAAVGAVMQSRLEVEQGVAAAGRAGQALESILKAVAESVQDVNNIENLTSDEVATSDKIVSLINGVASGIETTAQHAEEVSAATEETTATMQTVAASSEEMSAMAAELRDLMARFKIAQS</sequence>
<name>A0A498R2L3_9FIRM</name>
<dbReference type="RefSeq" id="WP_122626068.1">
    <property type="nucleotide sequence ID" value="NZ_UPPP01000052.1"/>
</dbReference>
<evidence type="ECO:0000259" key="6">
    <source>
        <dbReference type="PROSITE" id="PS50111"/>
    </source>
</evidence>
<protein>
    <submittedName>
        <fullName evidence="8">Four helix bundle sensory module for signal transduction</fullName>
    </submittedName>
</protein>
<evidence type="ECO:0000259" key="7">
    <source>
        <dbReference type="PROSITE" id="PS50885"/>
    </source>
</evidence>
<dbReference type="SMART" id="SM00283">
    <property type="entry name" value="MA"/>
    <property type="match status" value="1"/>
</dbReference>
<dbReference type="PROSITE" id="PS50885">
    <property type="entry name" value="HAMP"/>
    <property type="match status" value="1"/>
</dbReference>
<feature type="transmembrane region" description="Helical" evidence="5">
    <location>
        <begin position="13"/>
        <end position="32"/>
    </location>
</feature>
<dbReference type="GO" id="GO:0016020">
    <property type="term" value="C:membrane"/>
    <property type="evidence" value="ECO:0007669"/>
    <property type="project" value="InterPro"/>
</dbReference>
<keyword evidence="4" id="KW-0175">Coiled coil</keyword>
<evidence type="ECO:0000256" key="2">
    <source>
        <dbReference type="ARBA" id="ARBA00029447"/>
    </source>
</evidence>
<organism evidence="8 9">
    <name type="scientific">Lucifera butyrica</name>
    <dbReference type="NCBI Taxonomy" id="1351585"/>
    <lineage>
        <taxon>Bacteria</taxon>
        <taxon>Bacillati</taxon>
        <taxon>Bacillota</taxon>
        <taxon>Negativicutes</taxon>
        <taxon>Veillonellales</taxon>
        <taxon>Veillonellaceae</taxon>
        <taxon>Lucifera</taxon>
    </lineage>
</organism>
<dbReference type="Pfam" id="PF00672">
    <property type="entry name" value="HAMP"/>
    <property type="match status" value="1"/>
</dbReference>
<dbReference type="InterPro" id="IPR024478">
    <property type="entry name" value="HlyB_4HB_MCP"/>
</dbReference>
<keyword evidence="1 3" id="KW-0807">Transducer</keyword>
<dbReference type="AlphaFoldDB" id="A0A498R2L3"/>
<comment type="similarity">
    <text evidence="2">Belongs to the methyl-accepting chemotaxis (MCP) protein family.</text>
</comment>
<dbReference type="EMBL" id="UPPP01000052">
    <property type="protein sequence ID" value="VBB05057.1"/>
    <property type="molecule type" value="Genomic_DNA"/>
</dbReference>
<dbReference type="Pfam" id="PF12729">
    <property type="entry name" value="4HB_MCP_1"/>
    <property type="match status" value="1"/>
</dbReference>
<evidence type="ECO:0000256" key="3">
    <source>
        <dbReference type="PROSITE-ProRule" id="PRU00284"/>
    </source>
</evidence>
<dbReference type="InterPro" id="IPR004089">
    <property type="entry name" value="MCPsignal_dom"/>
</dbReference>
<feature type="transmembrane region" description="Helical" evidence="5">
    <location>
        <begin position="194"/>
        <end position="217"/>
    </location>
</feature>
<dbReference type="Gene3D" id="6.10.340.10">
    <property type="match status" value="1"/>
</dbReference>
<proteinExistence type="inferred from homology"/>
<dbReference type="PROSITE" id="PS50111">
    <property type="entry name" value="CHEMOTAXIS_TRANSDUC_2"/>
    <property type="match status" value="1"/>
</dbReference>
<dbReference type="PANTHER" id="PTHR32089:SF112">
    <property type="entry name" value="LYSOZYME-LIKE PROTEIN-RELATED"/>
    <property type="match status" value="1"/>
</dbReference>
<evidence type="ECO:0000313" key="9">
    <source>
        <dbReference type="Proteomes" id="UP000277811"/>
    </source>
</evidence>
<dbReference type="OrthoDB" id="9806477at2"/>
<gene>
    <name evidence="8" type="ORF">LUCI_0263</name>
</gene>
<keyword evidence="5" id="KW-0472">Membrane</keyword>
<reference evidence="8 9" key="1">
    <citation type="submission" date="2018-06" db="EMBL/GenBank/DDBJ databases">
        <authorList>
            <person name="Strepis N."/>
        </authorList>
    </citation>
    <scope>NUCLEOTIDE SEQUENCE [LARGE SCALE GENOMIC DNA]</scope>
    <source>
        <strain evidence="8">LUCI</strain>
    </source>
</reference>
<dbReference type="PANTHER" id="PTHR32089">
    <property type="entry name" value="METHYL-ACCEPTING CHEMOTAXIS PROTEIN MCPB"/>
    <property type="match status" value="1"/>
</dbReference>
<dbReference type="SUPFAM" id="SSF58104">
    <property type="entry name" value="Methyl-accepting chemotaxis protein (MCP) signaling domain"/>
    <property type="match status" value="1"/>
</dbReference>
<feature type="coiled-coil region" evidence="4">
    <location>
        <begin position="87"/>
        <end position="147"/>
    </location>
</feature>
<dbReference type="Proteomes" id="UP000277811">
    <property type="component" value="Unassembled WGS sequence"/>
</dbReference>
<dbReference type="Gene3D" id="1.10.287.950">
    <property type="entry name" value="Methyl-accepting chemotaxis protein"/>
    <property type="match status" value="1"/>
</dbReference>
<accession>A0A498R2L3</accession>
<dbReference type="GO" id="GO:0007165">
    <property type="term" value="P:signal transduction"/>
    <property type="evidence" value="ECO:0007669"/>
    <property type="project" value="UniProtKB-KW"/>
</dbReference>
<evidence type="ECO:0000313" key="8">
    <source>
        <dbReference type="EMBL" id="VBB05057.1"/>
    </source>
</evidence>
<dbReference type="InterPro" id="IPR003660">
    <property type="entry name" value="HAMP_dom"/>
</dbReference>
<dbReference type="Pfam" id="PF00015">
    <property type="entry name" value="MCPsignal"/>
    <property type="match status" value="1"/>
</dbReference>
<evidence type="ECO:0000256" key="5">
    <source>
        <dbReference type="SAM" id="Phobius"/>
    </source>
</evidence>
<dbReference type="SMART" id="SM00304">
    <property type="entry name" value="HAMP"/>
    <property type="match status" value="1"/>
</dbReference>
<keyword evidence="5" id="KW-0812">Transmembrane</keyword>
<dbReference type="CDD" id="cd06225">
    <property type="entry name" value="HAMP"/>
    <property type="match status" value="1"/>
</dbReference>
<feature type="domain" description="Methyl-accepting transducer" evidence="6">
    <location>
        <begin position="285"/>
        <end position="521"/>
    </location>
</feature>
<keyword evidence="9" id="KW-1185">Reference proteome</keyword>
<feature type="domain" description="HAMP" evidence="7">
    <location>
        <begin position="214"/>
        <end position="266"/>
    </location>
</feature>